<protein>
    <submittedName>
        <fullName evidence="1">Uncharacterized protein</fullName>
    </submittedName>
</protein>
<dbReference type="EMBL" id="CP009286">
    <property type="protein sequence ID" value="AIQ65561.1"/>
    <property type="molecule type" value="Genomic_DNA"/>
</dbReference>
<gene>
    <name evidence="1" type="ORF">PSTEL_23105</name>
</gene>
<dbReference type="AlphaFoldDB" id="A0A089LVK3"/>
<sequence>MTAGCVGAWLSACLFDHRFYGICCASAWLSARLFGSFGTVIGSFGPVIGSKLAIFFGHTGYRTVHISAWFDLQTSAARRLEIRSCL</sequence>
<accession>A0A089LVK3</accession>
<dbReference type="HOGENOM" id="CLU_2495014_0_0_9"/>
<organism evidence="1 2">
    <name type="scientific">Paenibacillus stellifer</name>
    <dbReference type="NCBI Taxonomy" id="169760"/>
    <lineage>
        <taxon>Bacteria</taxon>
        <taxon>Bacillati</taxon>
        <taxon>Bacillota</taxon>
        <taxon>Bacilli</taxon>
        <taxon>Bacillales</taxon>
        <taxon>Paenibacillaceae</taxon>
        <taxon>Paenibacillus</taxon>
    </lineage>
</organism>
<dbReference type="KEGG" id="pste:PSTEL_23105"/>
<dbReference type="Proteomes" id="UP000029507">
    <property type="component" value="Chromosome"/>
</dbReference>
<evidence type="ECO:0000313" key="1">
    <source>
        <dbReference type="EMBL" id="AIQ65561.1"/>
    </source>
</evidence>
<keyword evidence="2" id="KW-1185">Reference proteome</keyword>
<name>A0A089LVK3_9BACL</name>
<evidence type="ECO:0000313" key="2">
    <source>
        <dbReference type="Proteomes" id="UP000029507"/>
    </source>
</evidence>
<proteinExistence type="predicted"/>
<reference evidence="1 2" key="1">
    <citation type="submission" date="2014-08" db="EMBL/GenBank/DDBJ databases">
        <title>Comparative genomics of the Paenibacillus odorifer group.</title>
        <authorList>
            <person name="den Bakker H.C."/>
            <person name="Tsai Y.-C."/>
            <person name="Martin N."/>
            <person name="Korlach J."/>
            <person name="Wiedmann M."/>
        </authorList>
    </citation>
    <scope>NUCLEOTIDE SEQUENCE [LARGE SCALE GENOMIC DNA]</scope>
    <source>
        <strain evidence="1 2">DSM 14472</strain>
    </source>
</reference>